<reference evidence="1" key="1">
    <citation type="submission" date="2021-06" db="EMBL/GenBank/DDBJ databases">
        <title>Comparison of different enterococcal bacteriophages isolated from single source.</title>
        <authorList>
            <person name="Tkachev P.V."/>
            <person name="Azarov D.V."/>
            <person name="Goncharov N.E."/>
            <person name="Goncharov A.E."/>
            <person name="Suvorov A.N."/>
        </authorList>
    </citation>
    <scope>NUCLEOTIDE SEQUENCE [LARGE SCALE GENOMIC DNA]</scope>
</reference>
<organism evidence="1 2">
    <name type="scientific">Enterococcus phage VEsP-1</name>
    <dbReference type="NCBI Taxonomy" id="2859528"/>
    <lineage>
        <taxon>Viruses</taxon>
        <taxon>Duplodnaviria</taxon>
        <taxon>Heunggongvirae</taxon>
        <taxon>Uroviricota</taxon>
        <taxon>Caudoviricetes</taxon>
        <taxon>Vespunovirus</taxon>
        <taxon>Vespunovirus vesp1</taxon>
    </lineage>
</organism>
<evidence type="ECO:0000313" key="2">
    <source>
        <dbReference type="Proteomes" id="UP000827317"/>
    </source>
</evidence>
<accession>A0AAE8BDW0</accession>
<protein>
    <submittedName>
        <fullName evidence="1">Uncharacterized protein</fullName>
    </submittedName>
</protein>
<evidence type="ECO:0000313" key="1">
    <source>
        <dbReference type="EMBL" id="QYI86530.1"/>
    </source>
</evidence>
<keyword evidence="2" id="KW-1185">Reference proteome</keyword>
<name>A0AAE8BDW0_9CAUD</name>
<dbReference type="Proteomes" id="UP000827317">
    <property type="component" value="Segment"/>
</dbReference>
<proteinExistence type="predicted"/>
<sequence>MITFNDLTKNEKKLVLQMISESLAGAEFFSKEKLTEHDRGVIFDYLINNLQTTVRFRDNNKNHPRFDEINELCKKYWER</sequence>
<dbReference type="EMBL" id="MZ333456">
    <property type="protein sequence ID" value="QYI86530.1"/>
    <property type="molecule type" value="Genomic_DNA"/>
</dbReference>